<keyword evidence="5" id="KW-0010">Activator</keyword>
<dbReference type="PRINTS" id="PR00367">
    <property type="entry name" value="ETHRSPELEMNT"/>
</dbReference>
<evidence type="ECO:0000256" key="3">
    <source>
        <dbReference type="ARBA" id="ARBA00023015"/>
    </source>
</evidence>
<dbReference type="InterPro" id="IPR001471">
    <property type="entry name" value="AP2/ERF_dom"/>
</dbReference>
<keyword evidence="10" id="KW-1185">Reference proteome</keyword>
<dbReference type="CDD" id="cd00018">
    <property type="entry name" value="AP2"/>
    <property type="match status" value="1"/>
</dbReference>
<evidence type="ECO:0000256" key="2">
    <source>
        <dbReference type="ARBA" id="ARBA00022821"/>
    </source>
</evidence>
<keyword evidence="3" id="KW-0805">Transcription regulation</keyword>
<dbReference type="GO" id="GO:0000976">
    <property type="term" value="F:transcription cis-regulatory region binding"/>
    <property type="evidence" value="ECO:0000318"/>
    <property type="project" value="GO_Central"/>
</dbReference>
<dbReference type="Gene3D" id="3.30.730.10">
    <property type="entry name" value="AP2/ERF domain"/>
    <property type="match status" value="1"/>
</dbReference>
<name>A0A2G3AI16_CAPAN</name>
<evidence type="ECO:0000313" key="10">
    <source>
        <dbReference type="Proteomes" id="UP000222542"/>
    </source>
</evidence>
<evidence type="ECO:0000256" key="5">
    <source>
        <dbReference type="ARBA" id="ARBA00023159"/>
    </source>
</evidence>
<evidence type="ECO:0000256" key="7">
    <source>
        <dbReference type="ARBA" id="ARBA00023242"/>
    </source>
</evidence>
<evidence type="ECO:0000313" key="9">
    <source>
        <dbReference type="EMBL" id="PHT93885.1"/>
    </source>
</evidence>
<dbReference type="InterPro" id="IPR016177">
    <property type="entry name" value="DNA-bd_dom_sf"/>
</dbReference>
<gene>
    <name evidence="9" type="ORF">T459_01767</name>
</gene>
<evidence type="ECO:0000259" key="8">
    <source>
        <dbReference type="PROSITE" id="PS51032"/>
    </source>
</evidence>
<dbReference type="PANTHER" id="PTHR31194">
    <property type="entry name" value="SHN SHINE , DNA BINDING / TRANSCRIPTION FACTOR"/>
    <property type="match status" value="1"/>
</dbReference>
<dbReference type="Gramene" id="PHT93885">
    <property type="protein sequence ID" value="PHT93885"/>
    <property type="gene ID" value="T459_01767"/>
</dbReference>
<dbReference type="GO" id="GO:0005634">
    <property type="term" value="C:nucleus"/>
    <property type="evidence" value="ECO:0000318"/>
    <property type="project" value="GO_Central"/>
</dbReference>
<comment type="caution">
    <text evidence="9">The sequence shown here is derived from an EMBL/GenBank/DDBJ whole genome shotgun (WGS) entry which is preliminary data.</text>
</comment>
<dbReference type="InterPro" id="IPR050913">
    <property type="entry name" value="AP2/ERF_ERF"/>
</dbReference>
<keyword evidence="7" id="KW-0539">Nucleus</keyword>
<evidence type="ECO:0000256" key="4">
    <source>
        <dbReference type="ARBA" id="ARBA00023125"/>
    </source>
</evidence>
<dbReference type="PROSITE" id="PS51032">
    <property type="entry name" value="AP2_ERF"/>
    <property type="match status" value="1"/>
</dbReference>
<protein>
    <recommendedName>
        <fullName evidence="8">AP2/ERF domain-containing protein</fullName>
    </recommendedName>
</protein>
<dbReference type="AlphaFoldDB" id="A0A2G3AI16"/>
<reference evidence="9 10" key="2">
    <citation type="journal article" date="2017" name="Genome Biol.">
        <title>New reference genome sequences of hot pepper reveal the massive evolution of plant disease-resistance genes by retroduplication.</title>
        <authorList>
            <person name="Kim S."/>
            <person name="Park J."/>
            <person name="Yeom S.I."/>
            <person name="Kim Y.M."/>
            <person name="Seo E."/>
            <person name="Kim K.T."/>
            <person name="Kim M.S."/>
            <person name="Lee J.M."/>
            <person name="Cheong K."/>
            <person name="Shin H.S."/>
            <person name="Kim S.B."/>
            <person name="Han K."/>
            <person name="Lee J."/>
            <person name="Park M."/>
            <person name="Lee H.A."/>
            <person name="Lee H.Y."/>
            <person name="Lee Y."/>
            <person name="Oh S."/>
            <person name="Lee J.H."/>
            <person name="Choi E."/>
            <person name="Choi E."/>
            <person name="Lee S.E."/>
            <person name="Jeon J."/>
            <person name="Kim H."/>
            <person name="Choi G."/>
            <person name="Song H."/>
            <person name="Lee J."/>
            <person name="Lee S.C."/>
            <person name="Kwon J.K."/>
            <person name="Lee H.Y."/>
            <person name="Koo N."/>
            <person name="Hong Y."/>
            <person name="Kim R.W."/>
            <person name="Kang W.H."/>
            <person name="Huh J.H."/>
            <person name="Kang B.C."/>
            <person name="Yang T.J."/>
            <person name="Lee Y.H."/>
            <person name="Bennetzen J.L."/>
            <person name="Choi D."/>
        </authorList>
    </citation>
    <scope>NUCLEOTIDE SEQUENCE [LARGE SCALE GENOMIC DNA]</scope>
    <source>
        <strain evidence="10">cv. CM334</strain>
    </source>
</reference>
<dbReference type="SUPFAM" id="SSF54171">
    <property type="entry name" value="DNA-binding domain"/>
    <property type="match status" value="1"/>
</dbReference>
<proteinExistence type="predicted"/>
<keyword evidence="6" id="KW-0804">Transcription</keyword>
<dbReference type="GO" id="GO:0006952">
    <property type="term" value="P:defense response"/>
    <property type="evidence" value="ECO:0007669"/>
    <property type="project" value="UniProtKB-KW"/>
</dbReference>
<accession>A0A2G3AI16</accession>
<dbReference type="GO" id="GO:0003700">
    <property type="term" value="F:DNA-binding transcription factor activity"/>
    <property type="evidence" value="ECO:0000318"/>
    <property type="project" value="GO_Central"/>
</dbReference>
<comment type="subcellular location">
    <subcellularLocation>
        <location evidence="1">Nucleus</location>
    </subcellularLocation>
</comment>
<keyword evidence="2" id="KW-0611">Plant defense</keyword>
<reference evidence="9 10" key="1">
    <citation type="journal article" date="2014" name="Nat. Genet.">
        <title>Genome sequence of the hot pepper provides insights into the evolution of pungency in Capsicum species.</title>
        <authorList>
            <person name="Kim S."/>
            <person name="Park M."/>
            <person name="Yeom S.I."/>
            <person name="Kim Y.M."/>
            <person name="Lee J.M."/>
            <person name="Lee H.A."/>
            <person name="Seo E."/>
            <person name="Choi J."/>
            <person name="Cheong K."/>
            <person name="Kim K.T."/>
            <person name="Jung K."/>
            <person name="Lee G.W."/>
            <person name="Oh S.K."/>
            <person name="Bae C."/>
            <person name="Kim S.B."/>
            <person name="Lee H.Y."/>
            <person name="Kim S.Y."/>
            <person name="Kim M.S."/>
            <person name="Kang B.C."/>
            <person name="Jo Y.D."/>
            <person name="Yang H.B."/>
            <person name="Jeong H.J."/>
            <person name="Kang W.H."/>
            <person name="Kwon J.K."/>
            <person name="Shin C."/>
            <person name="Lim J.Y."/>
            <person name="Park J.H."/>
            <person name="Huh J.H."/>
            <person name="Kim J.S."/>
            <person name="Kim B.D."/>
            <person name="Cohen O."/>
            <person name="Paran I."/>
            <person name="Suh M.C."/>
            <person name="Lee S.B."/>
            <person name="Kim Y.K."/>
            <person name="Shin Y."/>
            <person name="Noh S.J."/>
            <person name="Park J."/>
            <person name="Seo Y.S."/>
            <person name="Kwon S.Y."/>
            <person name="Kim H.A."/>
            <person name="Park J.M."/>
            <person name="Kim H.J."/>
            <person name="Choi S.B."/>
            <person name="Bosland P.W."/>
            <person name="Reeves G."/>
            <person name="Jo S.H."/>
            <person name="Lee B.W."/>
            <person name="Cho H.T."/>
            <person name="Choi H.S."/>
            <person name="Lee M.S."/>
            <person name="Yu Y."/>
            <person name="Do Choi Y."/>
            <person name="Park B.S."/>
            <person name="van Deynze A."/>
            <person name="Ashrafi H."/>
            <person name="Hill T."/>
            <person name="Kim W.T."/>
            <person name="Pai H.S."/>
            <person name="Ahn H.K."/>
            <person name="Yeam I."/>
            <person name="Giovannoni J.J."/>
            <person name="Rose J.K."/>
            <person name="Sorensen I."/>
            <person name="Lee S.J."/>
            <person name="Kim R.W."/>
            <person name="Choi I.Y."/>
            <person name="Choi B.S."/>
            <person name="Lim J.S."/>
            <person name="Lee Y.H."/>
            <person name="Choi D."/>
        </authorList>
    </citation>
    <scope>NUCLEOTIDE SEQUENCE [LARGE SCALE GENOMIC DNA]</scope>
    <source>
        <strain evidence="10">cv. CM334</strain>
    </source>
</reference>
<dbReference type="PANTHER" id="PTHR31194:SF109">
    <property type="entry name" value="AP2_ERF DOMAIN-CONTAINING PROTEIN"/>
    <property type="match status" value="1"/>
</dbReference>
<dbReference type="STRING" id="4072.A0A2G3AI16"/>
<evidence type="ECO:0000256" key="6">
    <source>
        <dbReference type="ARBA" id="ARBA00023163"/>
    </source>
</evidence>
<dbReference type="Pfam" id="PF00847">
    <property type="entry name" value="AP2"/>
    <property type="match status" value="1"/>
</dbReference>
<evidence type="ECO:0000256" key="1">
    <source>
        <dbReference type="ARBA" id="ARBA00004123"/>
    </source>
</evidence>
<dbReference type="Proteomes" id="UP000222542">
    <property type="component" value="Unassembled WGS sequence"/>
</dbReference>
<organism evidence="9 10">
    <name type="scientific">Capsicum annuum</name>
    <name type="common">Capsicum pepper</name>
    <dbReference type="NCBI Taxonomy" id="4072"/>
    <lineage>
        <taxon>Eukaryota</taxon>
        <taxon>Viridiplantae</taxon>
        <taxon>Streptophyta</taxon>
        <taxon>Embryophyta</taxon>
        <taxon>Tracheophyta</taxon>
        <taxon>Spermatophyta</taxon>
        <taxon>Magnoliopsida</taxon>
        <taxon>eudicotyledons</taxon>
        <taxon>Gunneridae</taxon>
        <taxon>Pentapetalae</taxon>
        <taxon>asterids</taxon>
        <taxon>lamiids</taxon>
        <taxon>Solanales</taxon>
        <taxon>Solanaceae</taxon>
        <taxon>Solanoideae</taxon>
        <taxon>Capsiceae</taxon>
        <taxon>Capsicum</taxon>
    </lineage>
</organism>
<dbReference type="FunFam" id="3.30.730.10:FF:000001">
    <property type="entry name" value="Ethylene-responsive transcription factor 2"/>
    <property type="match status" value="1"/>
</dbReference>
<keyword evidence="4" id="KW-0238">DNA-binding</keyword>
<feature type="domain" description="AP2/ERF" evidence="8">
    <location>
        <begin position="191"/>
        <end position="248"/>
    </location>
</feature>
<dbReference type="InterPro" id="IPR036955">
    <property type="entry name" value="AP2/ERF_dom_sf"/>
</dbReference>
<dbReference type="EMBL" id="AYRZ02000001">
    <property type="protein sequence ID" value="PHT93885.1"/>
    <property type="molecule type" value="Genomic_DNA"/>
</dbReference>
<sequence length="257" mass="29880">MLLRWWLIICPDSVVKEYWTAILIKDMDLSRLIVHAHQNKKEKLKEKERENKRARISSLTLLNRGSDGFVVYCEVFRVGLGCVFMQRAMASNDEHHQNVTVEKPSKIERVEKCTKKVGKSSVVMPRVVRIYMTDNDATDSSSDEEEMLQGEKSQRPKKLWIKEIMIENERTRVISKKKSKEKKLLQVNMKKYRGVRQRKWGRWAAEIQDKINNTRHWLGTFDTAEEAAVAYDEAAIEINGANALTNILEPPPKKINP</sequence>
<dbReference type="SMART" id="SM00380">
    <property type="entry name" value="AP2"/>
    <property type="match status" value="1"/>
</dbReference>